<evidence type="ECO:0000313" key="2">
    <source>
        <dbReference type="Proteomes" id="UP000319383"/>
    </source>
</evidence>
<name>A0A517ZV48_9PLAN</name>
<reference evidence="1 2" key="1">
    <citation type="submission" date="2019-02" db="EMBL/GenBank/DDBJ databases">
        <title>Deep-cultivation of Planctomycetes and their phenomic and genomic characterization uncovers novel biology.</title>
        <authorList>
            <person name="Wiegand S."/>
            <person name="Jogler M."/>
            <person name="Boedeker C."/>
            <person name="Pinto D."/>
            <person name="Vollmers J."/>
            <person name="Rivas-Marin E."/>
            <person name="Kohn T."/>
            <person name="Peeters S.H."/>
            <person name="Heuer A."/>
            <person name="Rast P."/>
            <person name="Oberbeckmann S."/>
            <person name="Bunk B."/>
            <person name="Jeske O."/>
            <person name="Meyerdierks A."/>
            <person name="Storesund J.E."/>
            <person name="Kallscheuer N."/>
            <person name="Luecker S."/>
            <person name="Lage O.M."/>
            <person name="Pohl T."/>
            <person name="Merkel B.J."/>
            <person name="Hornburger P."/>
            <person name="Mueller R.-W."/>
            <person name="Bruemmer F."/>
            <person name="Labrenz M."/>
            <person name="Spormann A.M."/>
            <person name="Op den Camp H."/>
            <person name="Overmann J."/>
            <person name="Amann R."/>
            <person name="Jetten M.S.M."/>
            <person name="Mascher T."/>
            <person name="Medema M.H."/>
            <person name="Devos D.P."/>
            <person name="Kaster A.-K."/>
            <person name="Ovreas L."/>
            <person name="Rohde M."/>
            <person name="Galperin M.Y."/>
            <person name="Jogler C."/>
        </authorList>
    </citation>
    <scope>NUCLEOTIDE SEQUENCE [LARGE SCALE GENOMIC DNA]</scope>
    <source>
        <strain evidence="1 2">Mal52</strain>
    </source>
</reference>
<proteinExistence type="predicted"/>
<dbReference type="AlphaFoldDB" id="A0A517ZV48"/>
<dbReference type="Proteomes" id="UP000319383">
    <property type="component" value="Chromosome"/>
</dbReference>
<dbReference type="KEGG" id="sdyn:Mal52_48720"/>
<keyword evidence="2" id="KW-1185">Reference proteome</keyword>
<protein>
    <submittedName>
        <fullName evidence="1">Uncharacterized protein</fullName>
    </submittedName>
</protein>
<gene>
    <name evidence="1" type="ORF">Mal52_48720</name>
</gene>
<dbReference type="RefSeq" id="WP_145378877.1">
    <property type="nucleotide sequence ID" value="NZ_CP036276.1"/>
</dbReference>
<sequence length="71" mass="7650">MADDPKITAETVKQMAAELLALPLDESEQEMVAGLLNSLHKDMRALRRLDITTAEPATLYRPGDGPGEGDA</sequence>
<dbReference type="EMBL" id="CP036276">
    <property type="protein sequence ID" value="QDU46353.1"/>
    <property type="molecule type" value="Genomic_DNA"/>
</dbReference>
<accession>A0A517ZV48</accession>
<evidence type="ECO:0000313" key="1">
    <source>
        <dbReference type="EMBL" id="QDU46353.1"/>
    </source>
</evidence>
<organism evidence="1 2">
    <name type="scientific">Symmachiella dynata</name>
    <dbReference type="NCBI Taxonomy" id="2527995"/>
    <lineage>
        <taxon>Bacteria</taxon>
        <taxon>Pseudomonadati</taxon>
        <taxon>Planctomycetota</taxon>
        <taxon>Planctomycetia</taxon>
        <taxon>Planctomycetales</taxon>
        <taxon>Planctomycetaceae</taxon>
        <taxon>Symmachiella</taxon>
    </lineage>
</organism>